<reference evidence="2" key="1">
    <citation type="submission" date="2023-10" db="EMBL/GenBank/DDBJ databases">
        <authorList>
            <person name="Domelevo Entfellner J.-B."/>
        </authorList>
    </citation>
    <scope>NUCLEOTIDE SEQUENCE</scope>
</reference>
<dbReference type="Gramene" id="rna-AYBTSS11_LOCUS22646">
    <property type="protein sequence ID" value="CAJ1970661.1"/>
    <property type="gene ID" value="gene-AYBTSS11_LOCUS22646"/>
</dbReference>
<keyword evidence="1" id="KW-0175">Coiled coil</keyword>
<accession>A0AA86SQM2</accession>
<evidence type="ECO:0008006" key="4">
    <source>
        <dbReference type="Google" id="ProtNLM"/>
    </source>
</evidence>
<keyword evidence="3" id="KW-1185">Reference proteome</keyword>
<proteinExistence type="predicted"/>
<dbReference type="Proteomes" id="UP001189624">
    <property type="component" value="Chromosome 8"/>
</dbReference>
<gene>
    <name evidence="2" type="ORF">AYBTSS11_LOCUS22646</name>
</gene>
<evidence type="ECO:0000313" key="2">
    <source>
        <dbReference type="EMBL" id="CAJ1970661.1"/>
    </source>
</evidence>
<evidence type="ECO:0000256" key="1">
    <source>
        <dbReference type="SAM" id="Coils"/>
    </source>
</evidence>
<feature type="coiled-coil region" evidence="1">
    <location>
        <begin position="85"/>
        <end position="149"/>
    </location>
</feature>
<organism evidence="2 3">
    <name type="scientific">Sphenostylis stenocarpa</name>
    <dbReference type="NCBI Taxonomy" id="92480"/>
    <lineage>
        <taxon>Eukaryota</taxon>
        <taxon>Viridiplantae</taxon>
        <taxon>Streptophyta</taxon>
        <taxon>Embryophyta</taxon>
        <taxon>Tracheophyta</taxon>
        <taxon>Spermatophyta</taxon>
        <taxon>Magnoliopsida</taxon>
        <taxon>eudicotyledons</taxon>
        <taxon>Gunneridae</taxon>
        <taxon>Pentapetalae</taxon>
        <taxon>rosids</taxon>
        <taxon>fabids</taxon>
        <taxon>Fabales</taxon>
        <taxon>Fabaceae</taxon>
        <taxon>Papilionoideae</taxon>
        <taxon>50 kb inversion clade</taxon>
        <taxon>NPAAA clade</taxon>
        <taxon>indigoferoid/millettioid clade</taxon>
        <taxon>Phaseoleae</taxon>
        <taxon>Sphenostylis</taxon>
    </lineage>
</organism>
<dbReference type="EMBL" id="OY731405">
    <property type="protein sequence ID" value="CAJ1970661.1"/>
    <property type="molecule type" value="Genomic_DNA"/>
</dbReference>
<sequence>MGELKSRGTLIKPIPLRAQAMSSQPWRKPSNPLHKLATIPENDVILTEENSGNGDRNTSNEALANIQEKMENKFKRSRLKKVAYVEELENELRLYERKKEIVNGQIAEQRKKQVLLQIEHHSLRFHVAAREKQRILQEAEIEKNRAEVDRMLEVQRRMINLTSLQLVTNSNLNPSPFAGLNATN</sequence>
<protein>
    <recommendedName>
        <fullName evidence="4">BZIP domain-containing protein</fullName>
    </recommendedName>
</protein>
<evidence type="ECO:0000313" key="3">
    <source>
        <dbReference type="Proteomes" id="UP001189624"/>
    </source>
</evidence>
<dbReference type="AlphaFoldDB" id="A0AA86SQM2"/>
<name>A0AA86SQM2_9FABA</name>